<evidence type="ECO:0000313" key="5">
    <source>
        <dbReference type="RefSeq" id="XP_021296832.1"/>
    </source>
</evidence>
<dbReference type="SUPFAM" id="SSF48371">
    <property type="entry name" value="ARM repeat"/>
    <property type="match status" value="1"/>
</dbReference>
<evidence type="ECO:0000256" key="1">
    <source>
        <dbReference type="SAM" id="MobiDB-lite"/>
    </source>
</evidence>
<dbReference type="Proteomes" id="UP000504621">
    <property type="component" value="Unplaced"/>
</dbReference>
<protein>
    <submittedName>
        <fullName evidence="3 4">Uncharacterized protein LOC110426077 isoform X1</fullName>
    </submittedName>
</protein>
<organism evidence="2 9">
    <name type="scientific">Herrania umbratica</name>
    <dbReference type="NCBI Taxonomy" id="108875"/>
    <lineage>
        <taxon>Eukaryota</taxon>
        <taxon>Viridiplantae</taxon>
        <taxon>Streptophyta</taxon>
        <taxon>Embryophyta</taxon>
        <taxon>Tracheophyta</taxon>
        <taxon>Spermatophyta</taxon>
        <taxon>Magnoliopsida</taxon>
        <taxon>eudicotyledons</taxon>
        <taxon>Gunneridae</taxon>
        <taxon>Pentapetalae</taxon>
        <taxon>rosids</taxon>
        <taxon>malvids</taxon>
        <taxon>Malvales</taxon>
        <taxon>Malvaceae</taxon>
        <taxon>Byttnerioideae</taxon>
        <taxon>Herrania</taxon>
    </lineage>
</organism>
<dbReference type="RefSeq" id="XP_021296837.1">
    <property type="nucleotide sequence ID" value="XM_021441162.1"/>
</dbReference>
<proteinExistence type="predicted"/>
<dbReference type="AlphaFoldDB" id="A0A6J1BBG9"/>
<reference evidence="3 4" key="1">
    <citation type="submission" date="2025-04" db="UniProtKB">
        <authorList>
            <consortium name="RefSeq"/>
        </authorList>
    </citation>
    <scope>IDENTIFICATION</scope>
    <source>
        <tissue evidence="3 4">Leaf</tissue>
    </source>
</reference>
<dbReference type="PANTHER" id="PTHR36337:SF1">
    <property type="entry name" value="OBSCURIN-LIKE PROTEIN"/>
    <property type="match status" value="1"/>
</dbReference>
<dbReference type="RefSeq" id="XP_021296834.1">
    <property type="nucleotide sequence ID" value="XM_021441159.1"/>
</dbReference>
<evidence type="ECO:0000313" key="2">
    <source>
        <dbReference type="Proteomes" id="UP000504621"/>
    </source>
</evidence>
<dbReference type="PANTHER" id="PTHR36337">
    <property type="entry name" value="OBSCURIN-LIKE PROTEIN"/>
    <property type="match status" value="1"/>
</dbReference>
<dbReference type="GeneID" id="110426077"/>
<dbReference type="InterPro" id="IPR016024">
    <property type="entry name" value="ARM-type_fold"/>
</dbReference>
<evidence type="ECO:0000313" key="9">
    <source>
        <dbReference type="RefSeq" id="XP_021296837.1"/>
    </source>
</evidence>
<evidence type="ECO:0000313" key="10">
    <source>
        <dbReference type="RefSeq" id="XP_021296838.1"/>
    </source>
</evidence>
<dbReference type="RefSeq" id="XP_021296840.1">
    <property type="nucleotide sequence ID" value="XM_021441165.1"/>
</dbReference>
<evidence type="ECO:0000313" key="15">
    <source>
        <dbReference type="RefSeq" id="XP_021296843.1"/>
    </source>
</evidence>
<dbReference type="RefSeq" id="XP_021296830.1">
    <property type="nucleotide sequence ID" value="XM_021441155.1"/>
</dbReference>
<evidence type="ECO:0000313" key="11">
    <source>
        <dbReference type="RefSeq" id="XP_021296839.1"/>
    </source>
</evidence>
<sequence length="830" mass="92318">MARQVNTLFLEQWLRTCSGGISHTVSGHSSSSGSSSSSARAIIQAWSELRDSLQNQTFHPHILQPLKTLFNSQTSLHVADPQAKLLLSVLSSQSFDLPSESYPILLRLLYIWVRKSARPSTVLIDSAVDVLSHVFTTEFSLKKRASFLAEGVLLLGAISFVPLVSESSKIVCLELLCKLLEEDHQFVRTWEEIIPDVLAGIGYALSSSLDVHFVRVLDFLLGIWGKEYGPSSTVPTALMILHMVEWVVSGFIKSHSFKKIQAFSHGTFGTPKASYVHFALVMVAAGVLRASRYAASGQGLEIVSALRISAENGIVSIAQSFVSKTKEFVNSDSDPMDSLLLQCMSLALARSGAISFSAPVLVCLTSTLLREIFPLRHLYMQILQFFHSIGSELGLNEIKKHLDSVLFKEAGAITGVFCNQYVSADEHSKSLVESFIWDYCQDVYSGHRQVALLLRGRKDELLADLEKIAESAFLMVVVFALAVTKHRLNSNLSQEMQREKTVQILVSFSCLEYFRRMRLPEYMDTIRKVVACVQENESACVSFAESMPSYVDLTTWQDFSSKQKMEYEWSKDEVQTARVLFYVRVIPTCIEQLPARVFRMVVTPTMFLYMGHPNGKVARASHSMFVAFMSSGKDSEDERVLLKEQLVFYYMQRSLEGFPGITPFEGMASGVAALVRHLPAGSPATFYCINCLVDKANELCSDASTLKAEEWKNWQGSLEPCKKILELLLRLISLVDIQVLPALMKSLAQLTVQLPKTGQIMVLNELYAQVAESDDVTRKPALVSWLQSLSYLSSQAKSEVVTSKGRESKESSASPGATEPLDSDKINARL</sequence>
<evidence type="ECO:0000313" key="14">
    <source>
        <dbReference type="RefSeq" id="XP_021296842.1"/>
    </source>
</evidence>
<dbReference type="RefSeq" id="XP_021296831.1">
    <property type="nucleotide sequence ID" value="XM_021441156.1"/>
</dbReference>
<feature type="region of interest" description="Disordered" evidence="1">
    <location>
        <begin position="793"/>
        <end position="830"/>
    </location>
</feature>
<name>A0A6J1BBG9_9ROSI</name>
<dbReference type="RefSeq" id="XP_021296833.1">
    <property type="nucleotide sequence ID" value="XM_021441158.1"/>
</dbReference>
<gene>
    <name evidence="3 4 5 6 7 8 9 10 11 12 13 14 15" type="primary">LOC110426077</name>
</gene>
<dbReference type="RefSeq" id="XP_021296842.1">
    <property type="nucleotide sequence ID" value="XM_021441167.1"/>
</dbReference>
<dbReference type="RefSeq" id="XP_021296843.1">
    <property type="nucleotide sequence ID" value="XM_021441168.1"/>
</dbReference>
<dbReference type="OrthoDB" id="18975at2759"/>
<keyword evidence="2" id="KW-1185">Reference proteome</keyword>
<evidence type="ECO:0000313" key="12">
    <source>
        <dbReference type="RefSeq" id="XP_021296840.1"/>
    </source>
</evidence>
<evidence type="ECO:0000313" key="6">
    <source>
        <dbReference type="RefSeq" id="XP_021296833.1"/>
    </source>
</evidence>
<evidence type="ECO:0000313" key="8">
    <source>
        <dbReference type="RefSeq" id="XP_021296835.1"/>
    </source>
</evidence>
<evidence type="ECO:0000313" key="7">
    <source>
        <dbReference type="RefSeq" id="XP_021296834.1"/>
    </source>
</evidence>
<dbReference type="RefSeq" id="XP_021296832.1">
    <property type="nucleotide sequence ID" value="XM_021441157.1"/>
</dbReference>
<evidence type="ECO:0000313" key="4">
    <source>
        <dbReference type="RefSeq" id="XP_021296831.1"/>
    </source>
</evidence>
<dbReference type="RefSeq" id="XP_021296839.1">
    <property type="nucleotide sequence ID" value="XM_021441164.1"/>
</dbReference>
<evidence type="ECO:0000313" key="13">
    <source>
        <dbReference type="RefSeq" id="XP_021296841.1"/>
    </source>
</evidence>
<evidence type="ECO:0000313" key="3">
    <source>
        <dbReference type="RefSeq" id="XP_021296830.1"/>
    </source>
</evidence>
<dbReference type="RefSeq" id="XP_021296841.1">
    <property type="nucleotide sequence ID" value="XM_021441166.1"/>
</dbReference>
<dbReference type="RefSeq" id="XP_021296838.1">
    <property type="nucleotide sequence ID" value="XM_021441163.1"/>
</dbReference>
<dbReference type="RefSeq" id="XP_021296835.1">
    <property type="nucleotide sequence ID" value="XM_021441160.1"/>
</dbReference>
<accession>A0A6J1BBG9</accession>